<dbReference type="PRINTS" id="PR00734">
    <property type="entry name" value="GLHYDRLASE7"/>
</dbReference>
<dbReference type="Gene3D" id="2.70.100.10">
    <property type="entry name" value="Glycoside hydrolase, family 7, domain"/>
    <property type="match status" value="1"/>
</dbReference>
<evidence type="ECO:0000256" key="7">
    <source>
        <dbReference type="ARBA" id="ARBA00023277"/>
    </source>
</evidence>
<evidence type="ECO:0000256" key="4">
    <source>
        <dbReference type="ARBA" id="ARBA00022801"/>
    </source>
</evidence>
<accession>A0A7S4RQD2</accession>
<keyword evidence="7" id="KW-0119">Carbohydrate metabolism</keyword>
<keyword evidence="4" id="KW-0378">Hydrolase</keyword>
<comment type="similarity">
    <text evidence="2">Belongs to the glycosyl hydrolase 7 (cellulase C) family.</text>
</comment>
<protein>
    <recommendedName>
        <fullName evidence="3">cellulase</fullName>
        <ecNumber evidence="3">3.2.1.4</ecNumber>
    </recommendedName>
</protein>
<evidence type="ECO:0000256" key="6">
    <source>
        <dbReference type="ARBA" id="ARBA00023180"/>
    </source>
</evidence>
<gene>
    <name evidence="12" type="ORF">AMON00008_LOCUS38917</name>
</gene>
<dbReference type="Pfam" id="PF00840">
    <property type="entry name" value="Glyco_hydro_7"/>
    <property type="match status" value="1"/>
</dbReference>
<feature type="signal peptide" evidence="11">
    <location>
        <begin position="1"/>
        <end position="17"/>
    </location>
</feature>
<dbReference type="InterPro" id="IPR037019">
    <property type="entry name" value="Glyco_hydro_7_sf"/>
</dbReference>
<dbReference type="AlphaFoldDB" id="A0A7S4RQD2"/>
<evidence type="ECO:0000256" key="9">
    <source>
        <dbReference type="ARBA" id="ARBA00023326"/>
    </source>
</evidence>
<comment type="catalytic activity">
    <reaction evidence="1">
        <text>Endohydrolysis of (1-&gt;4)-beta-D-glucosidic linkages in cellulose, lichenin and cereal beta-D-glucans.</text>
        <dbReference type="EC" id="3.2.1.4"/>
    </reaction>
</comment>
<reference evidence="12" key="1">
    <citation type="submission" date="2021-01" db="EMBL/GenBank/DDBJ databases">
        <authorList>
            <person name="Corre E."/>
            <person name="Pelletier E."/>
            <person name="Niang G."/>
            <person name="Scheremetjew M."/>
            <person name="Finn R."/>
            <person name="Kale V."/>
            <person name="Holt S."/>
            <person name="Cochrane G."/>
            <person name="Meng A."/>
            <person name="Brown T."/>
            <person name="Cohen L."/>
        </authorList>
    </citation>
    <scope>NUCLEOTIDE SEQUENCE</scope>
    <source>
        <strain evidence="12">CCMP3105</strain>
    </source>
</reference>
<evidence type="ECO:0000256" key="8">
    <source>
        <dbReference type="ARBA" id="ARBA00023295"/>
    </source>
</evidence>
<feature type="chain" id="PRO_5030789661" description="cellulase" evidence="11">
    <location>
        <begin position="18"/>
        <end position="463"/>
    </location>
</feature>
<dbReference type="PANTHER" id="PTHR33753:SF1">
    <property type="entry name" value="ENDO-BETA-1,4-GLUCANASE CELB"/>
    <property type="match status" value="1"/>
</dbReference>
<dbReference type="InterPro" id="IPR013320">
    <property type="entry name" value="ConA-like_dom_sf"/>
</dbReference>
<evidence type="ECO:0000256" key="3">
    <source>
        <dbReference type="ARBA" id="ARBA00012601"/>
    </source>
</evidence>
<keyword evidence="6" id="KW-0325">Glycoprotein</keyword>
<keyword evidence="8" id="KW-0326">Glycosidase</keyword>
<feature type="region of interest" description="Disordered" evidence="10">
    <location>
        <begin position="407"/>
        <end position="427"/>
    </location>
</feature>
<dbReference type="PANTHER" id="PTHR33753">
    <property type="entry name" value="1,4-BETA-D-GLUCAN CELLOBIOHYDROLASE B"/>
    <property type="match status" value="1"/>
</dbReference>
<name>A0A7S4RQD2_9DINO</name>
<evidence type="ECO:0000256" key="11">
    <source>
        <dbReference type="SAM" id="SignalP"/>
    </source>
</evidence>
<proteinExistence type="inferred from homology"/>
<dbReference type="SUPFAM" id="SSF49899">
    <property type="entry name" value="Concanavalin A-like lectins/glucanases"/>
    <property type="match status" value="1"/>
</dbReference>
<evidence type="ECO:0000313" key="12">
    <source>
        <dbReference type="EMBL" id="CAE4621740.1"/>
    </source>
</evidence>
<evidence type="ECO:0000256" key="2">
    <source>
        <dbReference type="ARBA" id="ARBA00006044"/>
    </source>
</evidence>
<keyword evidence="5" id="KW-0136">Cellulose degradation</keyword>
<dbReference type="GO" id="GO:0030245">
    <property type="term" value="P:cellulose catabolic process"/>
    <property type="evidence" value="ECO:0007669"/>
    <property type="project" value="UniProtKB-KW"/>
</dbReference>
<dbReference type="EC" id="3.2.1.4" evidence="3"/>
<keyword evidence="11" id="KW-0732">Signal</keyword>
<organism evidence="12">
    <name type="scientific">Alexandrium monilatum</name>
    <dbReference type="NCBI Taxonomy" id="311494"/>
    <lineage>
        <taxon>Eukaryota</taxon>
        <taxon>Sar</taxon>
        <taxon>Alveolata</taxon>
        <taxon>Dinophyceae</taxon>
        <taxon>Gonyaulacales</taxon>
        <taxon>Pyrocystaceae</taxon>
        <taxon>Alexandrium</taxon>
    </lineage>
</organism>
<keyword evidence="9" id="KW-0624">Polysaccharide degradation</keyword>
<dbReference type="GO" id="GO:0008810">
    <property type="term" value="F:cellulase activity"/>
    <property type="evidence" value="ECO:0007669"/>
    <property type="project" value="UniProtKB-EC"/>
</dbReference>
<evidence type="ECO:0000256" key="5">
    <source>
        <dbReference type="ARBA" id="ARBA00023001"/>
    </source>
</evidence>
<dbReference type="EMBL" id="HBNR01055392">
    <property type="protein sequence ID" value="CAE4621740.1"/>
    <property type="molecule type" value="Transcribed_RNA"/>
</dbReference>
<evidence type="ECO:0000256" key="10">
    <source>
        <dbReference type="SAM" id="MobiDB-lite"/>
    </source>
</evidence>
<dbReference type="InterPro" id="IPR001722">
    <property type="entry name" value="Glyco_hydro_7"/>
</dbReference>
<sequence length="463" mass="50954">MLARSSIALALAGSVAAQQPGTISREFHPKLNLYECSKAGGCQKRELEIVLDASWRWVHGPEYKNCFDEHGWSKEFCSNSWACAATCEMEGLNLQDYKKTYGVETIDNADTLHLDFSTPGGNVGSRVYMMEQPDQYKMFHLLNREFTMEVSVEQLRCGMNGAVYFIEMDRLGGKGKGNNKAGATYGTGYCDAQCPHMKWIEGQANIPEPGAVNDTVGKYGLCCAEMDIWEANREAAAYTPHPCSIAGPVKCEGTPCGDGEERFDGHCDKDGCDFNSYRMGHRTFYGHGPGYVVDSSRPVQVVTQFHTADGTDSGELSRIERFYVQDGRVIENSHSTVTGVSGNAITDAFCREQKSKFQDPNDFADNGGMAQMGAALKRGMVLALSLWDDGALHMRWLDSLHMGPNKTEHTPGIHRGPCEHGAGDPKNVRSKYGDASVRFSRISVGEIGSTFREGRRLQQGLIV</sequence>
<dbReference type="CDD" id="cd07999">
    <property type="entry name" value="GH7_CBH_EG"/>
    <property type="match status" value="1"/>
</dbReference>
<evidence type="ECO:0000256" key="1">
    <source>
        <dbReference type="ARBA" id="ARBA00000966"/>
    </source>
</evidence>